<dbReference type="EMBL" id="CP129682">
    <property type="protein sequence ID" value="XDS49361.1"/>
    <property type="molecule type" value="Genomic_DNA"/>
</dbReference>
<evidence type="ECO:0000313" key="4">
    <source>
        <dbReference type="EMBL" id="XDS50581.1"/>
    </source>
</evidence>
<dbReference type="EMBL" id="CP129675">
    <property type="protein sequence ID" value="XDS45857.1"/>
    <property type="molecule type" value="Genomic_DNA"/>
</dbReference>
<evidence type="ECO:0000313" key="3">
    <source>
        <dbReference type="EMBL" id="XDS49361.1"/>
    </source>
</evidence>
<keyword evidence="1" id="KW-0812">Transmembrane</keyword>
<organism evidence="4">
    <name type="scientific">Bifidobacterium fermentum</name>
    <dbReference type="NCBI Taxonomy" id="3059035"/>
    <lineage>
        <taxon>Bacteria</taxon>
        <taxon>Bacillati</taxon>
        <taxon>Actinomycetota</taxon>
        <taxon>Actinomycetes</taxon>
        <taxon>Bifidobacteriales</taxon>
        <taxon>Bifidobacteriaceae</taxon>
        <taxon>Bifidobacterium</taxon>
    </lineage>
</organism>
<gene>
    <name evidence="4" type="ORF">QN062_09405</name>
    <name evidence="3" type="ORF">QN216_03610</name>
    <name evidence="2" type="ORF">QN217_06835</name>
</gene>
<evidence type="ECO:0008006" key="5">
    <source>
        <dbReference type="Google" id="ProtNLM"/>
    </source>
</evidence>
<feature type="transmembrane region" description="Helical" evidence="1">
    <location>
        <begin position="21"/>
        <end position="40"/>
    </location>
</feature>
<dbReference type="RefSeq" id="WP_369341545.1">
    <property type="nucleotide sequence ID" value="NZ_CP129675.1"/>
</dbReference>
<dbReference type="AlphaFoldDB" id="A0AB39UP00"/>
<reference evidence="4" key="1">
    <citation type="submission" date="2023-07" db="EMBL/GenBank/DDBJ databases">
        <title>Bifidobacterium aquikefiriaerophilum sp. nov. and Bifidobacterium eccum sp. nov., isolated from water kefir.</title>
        <authorList>
            <person name="Breselge S."/>
            <person name="Bellassi P."/>
            <person name="Barcenilla C."/>
            <person name="Alvarez-Ordonez A."/>
            <person name="Morelli L."/>
            <person name="Cotter P.D."/>
        </authorList>
    </citation>
    <scope>NUCLEOTIDE SEQUENCE</scope>
    <source>
        <strain evidence="4">WK012_4_13</strain>
        <strain evidence="3">WK013_4_14</strain>
        <strain evidence="2">WK048_4_13</strain>
    </source>
</reference>
<dbReference type="EMBL" id="CP129683">
    <property type="protein sequence ID" value="XDS50581.1"/>
    <property type="molecule type" value="Genomic_DNA"/>
</dbReference>
<proteinExistence type="predicted"/>
<keyword evidence="1" id="KW-1133">Transmembrane helix</keyword>
<name>A0AB39UP00_9BIFI</name>
<sequence>MSNDQRERRNAQNRRRMVARIVVVVLAVAMFASLVIPAVISGL</sequence>
<dbReference type="KEGG" id="bfk:QN062_09405"/>
<evidence type="ECO:0000256" key="1">
    <source>
        <dbReference type="SAM" id="Phobius"/>
    </source>
</evidence>
<keyword evidence="1" id="KW-0472">Membrane</keyword>
<protein>
    <recommendedName>
        <fullName evidence="5">DUF4044 domain-containing protein</fullName>
    </recommendedName>
</protein>
<accession>A0AB39UP00</accession>
<evidence type="ECO:0000313" key="2">
    <source>
        <dbReference type="EMBL" id="XDS45857.1"/>
    </source>
</evidence>